<gene>
    <name evidence="2" type="ORF">DERF_007821</name>
</gene>
<sequence>MFISFFIWQFQLFLKFLPFIIALSWIIISALFDVEFVLYQSLLLCVFFYVVDLIERFLSNFFSVDKQILFSIVNSTTLAVLFANFIGLSIGITKSTSDSWSKQTMTLTYGFAIQMIEPLLMFIEMIQIISFILNFGETLRSKIFDDNNSSSSSSSMYKIITLVLTLVNSVLAMWIIWHDIFHQNDEQLLIMKISTIIVIGMVMAVYIYNIYNEYIIVDASFIWLYVLFIHHLVSLDWQR</sequence>
<feature type="transmembrane region" description="Helical" evidence="1">
    <location>
        <begin position="12"/>
        <end position="32"/>
    </location>
</feature>
<evidence type="ECO:0000313" key="2">
    <source>
        <dbReference type="EMBL" id="KAH9517125.1"/>
    </source>
</evidence>
<evidence type="ECO:0000313" key="3">
    <source>
        <dbReference type="Proteomes" id="UP000790347"/>
    </source>
</evidence>
<keyword evidence="1" id="KW-1133">Transmembrane helix</keyword>
<feature type="transmembrane region" description="Helical" evidence="1">
    <location>
        <begin position="38"/>
        <end position="58"/>
    </location>
</feature>
<name>A0A922I168_DERFA</name>
<proteinExistence type="predicted"/>
<keyword evidence="1" id="KW-0472">Membrane</keyword>
<feature type="transmembrane region" description="Helical" evidence="1">
    <location>
        <begin position="189"/>
        <end position="208"/>
    </location>
</feature>
<dbReference type="Proteomes" id="UP000790347">
    <property type="component" value="Unassembled WGS sequence"/>
</dbReference>
<reference evidence="2" key="1">
    <citation type="submission" date="2013-05" db="EMBL/GenBank/DDBJ databases">
        <authorList>
            <person name="Yim A.K.Y."/>
            <person name="Chan T.F."/>
            <person name="Ji K.M."/>
            <person name="Liu X.Y."/>
            <person name="Zhou J.W."/>
            <person name="Li R.Q."/>
            <person name="Yang K.Y."/>
            <person name="Li J."/>
            <person name="Li M."/>
            <person name="Law P.T.W."/>
            <person name="Wu Y.L."/>
            <person name="Cai Z.L."/>
            <person name="Qin H."/>
            <person name="Bao Y."/>
            <person name="Leung R.K.K."/>
            <person name="Ng P.K.S."/>
            <person name="Zou J."/>
            <person name="Zhong X.J."/>
            <person name="Ran P.X."/>
            <person name="Zhong N.S."/>
            <person name="Liu Z.G."/>
            <person name="Tsui S.K.W."/>
        </authorList>
    </citation>
    <scope>NUCLEOTIDE SEQUENCE</scope>
    <source>
        <strain evidence="2">Derf</strain>
        <tissue evidence="2">Whole organism</tissue>
    </source>
</reference>
<keyword evidence="1" id="KW-0812">Transmembrane</keyword>
<protein>
    <submittedName>
        <fullName evidence="2">Uncharacterized protein</fullName>
    </submittedName>
</protein>
<feature type="transmembrane region" description="Helical" evidence="1">
    <location>
        <begin position="70"/>
        <end position="92"/>
    </location>
</feature>
<evidence type="ECO:0000256" key="1">
    <source>
        <dbReference type="SAM" id="Phobius"/>
    </source>
</evidence>
<organism evidence="2 3">
    <name type="scientific">Dermatophagoides farinae</name>
    <name type="common">American house dust mite</name>
    <dbReference type="NCBI Taxonomy" id="6954"/>
    <lineage>
        <taxon>Eukaryota</taxon>
        <taxon>Metazoa</taxon>
        <taxon>Ecdysozoa</taxon>
        <taxon>Arthropoda</taxon>
        <taxon>Chelicerata</taxon>
        <taxon>Arachnida</taxon>
        <taxon>Acari</taxon>
        <taxon>Acariformes</taxon>
        <taxon>Sarcoptiformes</taxon>
        <taxon>Astigmata</taxon>
        <taxon>Psoroptidia</taxon>
        <taxon>Analgoidea</taxon>
        <taxon>Pyroglyphidae</taxon>
        <taxon>Dermatophagoidinae</taxon>
        <taxon>Dermatophagoides</taxon>
    </lineage>
</organism>
<accession>A0A922I168</accession>
<dbReference type="EMBL" id="ASGP02000003">
    <property type="protein sequence ID" value="KAH9517125.1"/>
    <property type="molecule type" value="Genomic_DNA"/>
</dbReference>
<feature type="transmembrane region" description="Helical" evidence="1">
    <location>
        <begin position="215"/>
        <end position="233"/>
    </location>
</feature>
<feature type="transmembrane region" description="Helical" evidence="1">
    <location>
        <begin position="156"/>
        <end position="177"/>
    </location>
</feature>
<dbReference type="AlphaFoldDB" id="A0A922I168"/>
<keyword evidence="3" id="KW-1185">Reference proteome</keyword>
<reference evidence="2" key="2">
    <citation type="journal article" date="2022" name="Res Sq">
        <title>Comparative Genomics Reveals Insights into the Divergent Evolution of Astigmatic Mites and Household Pest Adaptations.</title>
        <authorList>
            <person name="Xiong Q."/>
            <person name="Wan A.T.-Y."/>
            <person name="Liu X.-Y."/>
            <person name="Fung C.S.-H."/>
            <person name="Xiao X."/>
            <person name="Malainual N."/>
            <person name="Hou J."/>
            <person name="Wang L."/>
            <person name="Wang M."/>
            <person name="Yang K."/>
            <person name="Cui Y."/>
            <person name="Leung E."/>
            <person name="Nong W."/>
            <person name="Shin S.-K."/>
            <person name="Au S."/>
            <person name="Jeong K.Y."/>
            <person name="Chew F.T."/>
            <person name="Hui J."/>
            <person name="Leung T.F."/>
            <person name="Tungtrongchitr A."/>
            <person name="Zhong N."/>
            <person name="Liu Z."/>
            <person name="Tsui S."/>
        </authorList>
    </citation>
    <scope>NUCLEOTIDE SEQUENCE</scope>
    <source>
        <strain evidence="2">Derf</strain>
        <tissue evidence="2">Whole organism</tissue>
    </source>
</reference>
<comment type="caution">
    <text evidence="2">The sequence shown here is derived from an EMBL/GenBank/DDBJ whole genome shotgun (WGS) entry which is preliminary data.</text>
</comment>
<feature type="transmembrane region" description="Helical" evidence="1">
    <location>
        <begin position="112"/>
        <end position="135"/>
    </location>
</feature>